<gene>
    <name evidence="1" type="primary">BnaCnng48670D</name>
    <name evidence="1" type="ORF">GSBRNA2T00048205001</name>
</gene>
<evidence type="ECO:0000313" key="2">
    <source>
        <dbReference type="Proteomes" id="UP000028999"/>
    </source>
</evidence>
<evidence type="ECO:0000313" key="1">
    <source>
        <dbReference type="EMBL" id="CDY65777.1"/>
    </source>
</evidence>
<keyword evidence="2" id="KW-1185">Reference proteome</keyword>
<proteinExistence type="predicted"/>
<dbReference type="Proteomes" id="UP000028999">
    <property type="component" value="Unassembled WGS sequence"/>
</dbReference>
<sequence length="13" mass="1410">MVSFQGSDAKSRP</sequence>
<protein>
    <submittedName>
        <fullName evidence="1">BnaCnng48670D protein</fullName>
    </submittedName>
</protein>
<dbReference type="EMBL" id="LK034946">
    <property type="protein sequence ID" value="CDY65777.1"/>
    <property type="molecule type" value="Genomic_DNA"/>
</dbReference>
<organism evidence="1 2">
    <name type="scientific">Brassica napus</name>
    <name type="common">Rape</name>
    <dbReference type="NCBI Taxonomy" id="3708"/>
    <lineage>
        <taxon>Eukaryota</taxon>
        <taxon>Viridiplantae</taxon>
        <taxon>Streptophyta</taxon>
        <taxon>Embryophyta</taxon>
        <taxon>Tracheophyta</taxon>
        <taxon>Spermatophyta</taxon>
        <taxon>Magnoliopsida</taxon>
        <taxon>eudicotyledons</taxon>
        <taxon>Gunneridae</taxon>
        <taxon>Pentapetalae</taxon>
        <taxon>rosids</taxon>
        <taxon>malvids</taxon>
        <taxon>Brassicales</taxon>
        <taxon>Brassicaceae</taxon>
        <taxon>Brassiceae</taxon>
        <taxon>Brassica</taxon>
    </lineage>
</organism>
<dbReference type="PaxDb" id="3708-A0A078JKB3"/>
<accession>A0A078JKB3</accession>
<name>A0A078JKB3_BRANA</name>
<reference evidence="1 2" key="1">
    <citation type="journal article" date="2014" name="Science">
        <title>Plant genetics. Early allopolyploid evolution in the post-Neolithic Brassica napus oilseed genome.</title>
        <authorList>
            <person name="Chalhoub B."/>
            <person name="Denoeud F."/>
            <person name="Liu S."/>
            <person name="Parkin I.A."/>
            <person name="Tang H."/>
            <person name="Wang X."/>
            <person name="Chiquet J."/>
            <person name="Belcram H."/>
            <person name="Tong C."/>
            <person name="Samans B."/>
            <person name="Correa M."/>
            <person name="Da Silva C."/>
            <person name="Just J."/>
            <person name="Falentin C."/>
            <person name="Koh C.S."/>
            <person name="Le Clainche I."/>
            <person name="Bernard M."/>
            <person name="Bento P."/>
            <person name="Noel B."/>
            <person name="Labadie K."/>
            <person name="Alberti A."/>
            <person name="Charles M."/>
            <person name="Arnaud D."/>
            <person name="Guo H."/>
            <person name="Daviaud C."/>
            <person name="Alamery S."/>
            <person name="Jabbari K."/>
            <person name="Zhao M."/>
            <person name="Edger P.P."/>
            <person name="Chelaifa H."/>
            <person name="Tack D."/>
            <person name="Lassalle G."/>
            <person name="Mestiri I."/>
            <person name="Schnel N."/>
            <person name="Le Paslier M.C."/>
            <person name="Fan G."/>
            <person name="Renault V."/>
            <person name="Bayer P.E."/>
            <person name="Golicz A.A."/>
            <person name="Manoli S."/>
            <person name="Lee T.H."/>
            <person name="Thi V.H."/>
            <person name="Chalabi S."/>
            <person name="Hu Q."/>
            <person name="Fan C."/>
            <person name="Tollenaere R."/>
            <person name="Lu Y."/>
            <person name="Battail C."/>
            <person name="Shen J."/>
            <person name="Sidebottom C.H."/>
            <person name="Wang X."/>
            <person name="Canaguier A."/>
            <person name="Chauveau A."/>
            <person name="Berard A."/>
            <person name="Deniot G."/>
            <person name="Guan M."/>
            <person name="Liu Z."/>
            <person name="Sun F."/>
            <person name="Lim Y.P."/>
            <person name="Lyons E."/>
            <person name="Town C.D."/>
            <person name="Bancroft I."/>
            <person name="Wang X."/>
            <person name="Meng J."/>
            <person name="Ma J."/>
            <person name="Pires J.C."/>
            <person name="King G.J."/>
            <person name="Brunel D."/>
            <person name="Delourme R."/>
            <person name="Renard M."/>
            <person name="Aury J.M."/>
            <person name="Adams K.L."/>
            <person name="Batley J."/>
            <person name="Snowdon R.J."/>
            <person name="Tost J."/>
            <person name="Edwards D."/>
            <person name="Zhou Y."/>
            <person name="Hua W."/>
            <person name="Sharpe A.G."/>
            <person name="Paterson A.H."/>
            <person name="Guan C."/>
            <person name="Wincker P."/>
        </authorList>
    </citation>
    <scope>NUCLEOTIDE SEQUENCE [LARGE SCALE GENOMIC DNA]</scope>
    <source>
        <strain evidence="2">cv. Darmor-bzh</strain>
    </source>
</reference>